<protein>
    <submittedName>
        <fullName evidence="1">Uncharacterized protein</fullName>
    </submittedName>
</protein>
<evidence type="ECO:0000313" key="2">
    <source>
        <dbReference type="Proteomes" id="UP000663923"/>
    </source>
</evidence>
<reference evidence="1 2" key="1">
    <citation type="submission" date="2021-03" db="EMBL/GenBank/DDBJ databases">
        <title>Complete genome of Parasphingorhabdus_sp.JHSY0214.</title>
        <authorList>
            <person name="Yoo J.H."/>
            <person name="Bae J.W."/>
        </authorList>
    </citation>
    <scope>NUCLEOTIDE SEQUENCE [LARGE SCALE GENOMIC DNA]</scope>
    <source>
        <strain evidence="1 2">JHSY0214</strain>
    </source>
</reference>
<evidence type="ECO:0000313" key="1">
    <source>
        <dbReference type="EMBL" id="QTD57198.1"/>
    </source>
</evidence>
<dbReference type="EMBL" id="CP071794">
    <property type="protein sequence ID" value="QTD57198.1"/>
    <property type="molecule type" value="Genomic_DNA"/>
</dbReference>
<keyword evidence="2" id="KW-1185">Reference proteome</keyword>
<gene>
    <name evidence="1" type="ORF">J4G78_06540</name>
</gene>
<sequence length="225" mass="26618">MTIHSIHLRKLLQFCALEERTLISALKRELYQDRRKIEFPDEGGGDFYVPFWSDAKSHVVHGLDLEEATEERIAKNPVHRSRLYPLLKDGFLEWWDDEQRGTNELILPLEESVHARYNLEDFNITVKVDNLLSLQIGEDRHRIIYPYFRETPTLSPRWTRVGLWLMQTALDGFEIEDMRILDVQRGNGYSVLNYPLNGDEEAILLERCHELMTHWTQLQVENVTR</sequence>
<proteinExistence type="predicted"/>
<name>A0ABX7T8G8_9SPHN</name>
<dbReference type="RefSeq" id="WP_207989479.1">
    <property type="nucleotide sequence ID" value="NZ_CP071794.1"/>
</dbReference>
<organism evidence="1 2">
    <name type="scientific">Parasphingorhabdus cellanae</name>
    <dbReference type="NCBI Taxonomy" id="2806553"/>
    <lineage>
        <taxon>Bacteria</taxon>
        <taxon>Pseudomonadati</taxon>
        <taxon>Pseudomonadota</taxon>
        <taxon>Alphaproteobacteria</taxon>
        <taxon>Sphingomonadales</taxon>
        <taxon>Sphingomonadaceae</taxon>
        <taxon>Parasphingorhabdus</taxon>
    </lineage>
</organism>
<accession>A0ABX7T8G8</accession>
<dbReference type="Proteomes" id="UP000663923">
    <property type="component" value="Chromosome"/>
</dbReference>